<dbReference type="SUPFAM" id="SSF53335">
    <property type="entry name" value="S-adenosyl-L-methionine-dependent methyltransferases"/>
    <property type="match status" value="1"/>
</dbReference>
<reference evidence="1 2" key="1">
    <citation type="submission" date="2023-07" db="EMBL/GenBank/DDBJ databases">
        <title>Genomic Encyclopedia of Type Strains, Phase IV (KMG-IV): sequencing the most valuable type-strain genomes for metagenomic binning, comparative biology and taxonomic classification.</title>
        <authorList>
            <person name="Goeker M."/>
        </authorList>
    </citation>
    <scope>NUCLEOTIDE SEQUENCE [LARGE SCALE GENOMIC DNA]</scope>
    <source>
        <strain evidence="1 2">DSM 27848</strain>
    </source>
</reference>
<gene>
    <name evidence="1" type="ORF">J2S14_001831</name>
</gene>
<proteinExistence type="predicted"/>
<sequence>MNRIEYIRQEEKEYHDYCYHNYKLFVEGSWLHKPVETVMEVIPLLKGKGNINILDLGSGVGRNSIPMA</sequence>
<protein>
    <recommendedName>
        <fullName evidence="3">SAM-dependent methyltransferase</fullName>
    </recommendedName>
</protein>
<evidence type="ECO:0008006" key="3">
    <source>
        <dbReference type="Google" id="ProtNLM"/>
    </source>
</evidence>
<keyword evidence="2" id="KW-1185">Reference proteome</keyword>
<accession>A0ABU0D3N8</accession>
<dbReference type="InterPro" id="IPR029063">
    <property type="entry name" value="SAM-dependent_MTases_sf"/>
</dbReference>
<dbReference type="EMBL" id="JAUSUO010000003">
    <property type="protein sequence ID" value="MDQ0343017.1"/>
    <property type="molecule type" value="Genomic_DNA"/>
</dbReference>
<evidence type="ECO:0000313" key="2">
    <source>
        <dbReference type="Proteomes" id="UP001232343"/>
    </source>
</evidence>
<organism evidence="1 2">
    <name type="scientific">Lederbergia wuyishanensis</name>
    <dbReference type="NCBI Taxonomy" id="1347903"/>
    <lineage>
        <taxon>Bacteria</taxon>
        <taxon>Bacillati</taxon>
        <taxon>Bacillota</taxon>
        <taxon>Bacilli</taxon>
        <taxon>Bacillales</taxon>
        <taxon>Bacillaceae</taxon>
        <taxon>Lederbergia</taxon>
    </lineage>
</organism>
<evidence type="ECO:0000313" key="1">
    <source>
        <dbReference type="EMBL" id="MDQ0343017.1"/>
    </source>
</evidence>
<dbReference type="Proteomes" id="UP001232343">
    <property type="component" value="Unassembled WGS sequence"/>
</dbReference>
<name>A0ABU0D3N8_9BACI</name>
<comment type="caution">
    <text evidence="1">The sequence shown here is derived from an EMBL/GenBank/DDBJ whole genome shotgun (WGS) entry which is preliminary data.</text>
</comment>